<dbReference type="GO" id="GO:0031573">
    <property type="term" value="P:mitotic intra-S DNA damage checkpoint signaling"/>
    <property type="evidence" value="ECO:0007669"/>
    <property type="project" value="TreeGrafter"/>
</dbReference>
<evidence type="ECO:0008006" key="6">
    <source>
        <dbReference type="Google" id="ProtNLM"/>
    </source>
</evidence>
<dbReference type="PANTHER" id="PTHR15237:SF0">
    <property type="entry name" value="CELL CYCLE CHECKPOINT CONTROL PROTEIN"/>
    <property type="match status" value="1"/>
</dbReference>
<dbReference type="AlphaFoldDB" id="A0A8T3BLG1"/>
<evidence type="ECO:0000256" key="1">
    <source>
        <dbReference type="ARBA" id="ARBA00008494"/>
    </source>
</evidence>
<dbReference type="FunFam" id="3.70.10.10:FF:000012">
    <property type="entry name" value="cell cycle checkpoint control protein RAD9A"/>
    <property type="match status" value="1"/>
</dbReference>
<comment type="caution">
    <text evidence="4">The sequence shown here is derived from an EMBL/GenBank/DDBJ whole genome shotgun (WGS) entry which is preliminary data.</text>
</comment>
<feature type="compositionally biased region" description="Acidic residues" evidence="3">
    <location>
        <begin position="428"/>
        <end position="441"/>
    </location>
</feature>
<comment type="similarity">
    <text evidence="1 2">Belongs to the rad9 family.</text>
</comment>
<dbReference type="InterPro" id="IPR046938">
    <property type="entry name" value="DNA_clamp_sf"/>
</dbReference>
<evidence type="ECO:0000256" key="2">
    <source>
        <dbReference type="PIRNR" id="PIRNR009303"/>
    </source>
</evidence>
<dbReference type="GO" id="GO:0071479">
    <property type="term" value="P:cellular response to ionizing radiation"/>
    <property type="evidence" value="ECO:0007669"/>
    <property type="project" value="TreeGrafter"/>
</dbReference>
<dbReference type="InterPro" id="IPR026584">
    <property type="entry name" value="Rad9"/>
</dbReference>
<organism evidence="4 5">
    <name type="scientific">Dendrobium nobile</name>
    <name type="common">Orchid</name>
    <dbReference type="NCBI Taxonomy" id="94219"/>
    <lineage>
        <taxon>Eukaryota</taxon>
        <taxon>Viridiplantae</taxon>
        <taxon>Streptophyta</taxon>
        <taxon>Embryophyta</taxon>
        <taxon>Tracheophyta</taxon>
        <taxon>Spermatophyta</taxon>
        <taxon>Magnoliopsida</taxon>
        <taxon>Liliopsida</taxon>
        <taxon>Asparagales</taxon>
        <taxon>Orchidaceae</taxon>
        <taxon>Epidendroideae</taxon>
        <taxon>Malaxideae</taxon>
        <taxon>Dendrobiinae</taxon>
        <taxon>Dendrobium</taxon>
    </lineage>
</organism>
<evidence type="ECO:0000256" key="3">
    <source>
        <dbReference type="SAM" id="MobiDB-lite"/>
    </source>
</evidence>
<evidence type="ECO:0000313" key="5">
    <source>
        <dbReference type="Proteomes" id="UP000829196"/>
    </source>
</evidence>
<feature type="region of interest" description="Disordered" evidence="3">
    <location>
        <begin position="313"/>
        <end position="334"/>
    </location>
</feature>
<dbReference type="EMBL" id="JAGYWB010000008">
    <property type="protein sequence ID" value="KAI0513433.1"/>
    <property type="molecule type" value="Genomic_DNA"/>
</dbReference>
<dbReference type="PIRSF" id="PIRSF009303">
    <property type="entry name" value="Cell_cycle_RAD9"/>
    <property type="match status" value="1"/>
</dbReference>
<dbReference type="Proteomes" id="UP000829196">
    <property type="component" value="Unassembled WGS sequence"/>
</dbReference>
<dbReference type="Gene3D" id="3.70.10.10">
    <property type="match status" value="1"/>
</dbReference>
<dbReference type="SMR" id="A0A8T3BLG1"/>
<dbReference type="PANTHER" id="PTHR15237">
    <property type="entry name" value="DNA REPAIR PROTEIN RAD9"/>
    <property type="match status" value="1"/>
</dbReference>
<dbReference type="InterPro" id="IPR007268">
    <property type="entry name" value="Rad9/Ddc1"/>
</dbReference>
<name>A0A8T3BLG1_DENNO</name>
<accession>A0A8T3BLG1</accession>
<feature type="region of interest" description="Disordered" evidence="3">
    <location>
        <begin position="407"/>
        <end position="448"/>
    </location>
</feature>
<dbReference type="GO" id="GO:0006281">
    <property type="term" value="P:DNA repair"/>
    <property type="evidence" value="ECO:0007669"/>
    <property type="project" value="UniProtKB-UniRule"/>
</dbReference>
<keyword evidence="5" id="KW-1185">Reference proteome</keyword>
<dbReference type="Pfam" id="PF04139">
    <property type="entry name" value="Rad9"/>
    <property type="match status" value="1"/>
</dbReference>
<reference evidence="4" key="1">
    <citation type="journal article" date="2022" name="Front. Genet.">
        <title>Chromosome-Scale Assembly of the Dendrobium nobile Genome Provides Insights Into the Molecular Mechanism of the Biosynthesis of the Medicinal Active Ingredient of Dendrobium.</title>
        <authorList>
            <person name="Xu Q."/>
            <person name="Niu S.-C."/>
            <person name="Li K.-L."/>
            <person name="Zheng P.-J."/>
            <person name="Zhang X.-J."/>
            <person name="Jia Y."/>
            <person name="Liu Y."/>
            <person name="Niu Y.-X."/>
            <person name="Yu L.-H."/>
            <person name="Chen D.-F."/>
            <person name="Zhang G.-Q."/>
        </authorList>
    </citation>
    <scope>NUCLEOTIDE SEQUENCE</scope>
    <source>
        <tissue evidence="4">Leaf</tissue>
    </source>
</reference>
<dbReference type="SUPFAM" id="SSF55979">
    <property type="entry name" value="DNA clamp"/>
    <property type="match status" value="1"/>
</dbReference>
<dbReference type="OrthoDB" id="60092at2759"/>
<sequence>MELSLSGNSLKTLHRCVTCFARIGSELVVHGSNSQLAFHTLNSSRSAYQSITFRTDFFDSYSLLSSSSLEIRCSVLLKSVCSIFRTPVSSLSVLRILLPSPEASKLQWTLYCHNGARKTYWISCNVEPEIQNLSLDRRTLQTSFVVRPRDLTRLLSNFQSSLQEITMIATDPSTVPSDAEEEIGGKAVEFRSYIDPAKENSDSTLHTQLWIDPVEEFLQYRHVGDPADVTFSLKELKAFLSFCEGCEVDIHLFFEKAGEPILMAPRFGFDDGTNTGFDTKLVLATMLISQLNETNASDHPHAVPVPQGSDVRWNGSQSVHAKAAGPSPTSDHPSDYTKIWSDLSGHVARSSEDCIIRQAPAEENPNLHKFDFVQRPEMMSVSRIPPARETQIDLQQAKAHNLVELNGRRDLKGNPSSQHHPSNWVGAGDDDDDEDEDEDELYVQSTPK</sequence>
<dbReference type="GO" id="GO:0030896">
    <property type="term" value="C:checkpoint clamp complex"/>
    <property type="evidence" value="ECO:0007669"/>
    <property type="project" value="UniProtKB-UniRule"/>
</dbReference>
<dbReference type="GO" id="GO:0000076">
    <property type="term" value="P:DNA replication checkpoint signaling"/>
    <property type="evidence" value="ECO:0007669"/>
    <property type="project" value="TreeGrafter"/>
</dbReference>
<protein>
    <recommendedName>
        <fullName evidence="6">Cell cycle checkpoint control protein RAD9A</fullName>
    </recommendedName>
</protein>
<proteinExistence type="inferred from homology"/>
<gene>
    <name evidence="4" type="ORF">KFK09_009454</name>
</gene>
<evidence type="ECO:0000313" key="4">
    <source>
        <dbReference type="EMBL" id="KAI0513433.1"/>
    </source>
</evidence>